<gene>
    <name evidence="6" type="primary">LOC114854756</name>
</gene>
<keyword evidence="3" id="KW-0732">Signal</keyword>
<evidence type="ECO:0000256" key="1">
    <source>
        <dbReference type="ARBA" id="ARBA00004613"/>
    </source>
</evidence>
<dbReference type="Pfam" id="PF00021">
    <property type="entry name" value="UPAR_LY6"/>
    <property type="match status" value="1"/>
</dbReference>
<feature type="chain" id="PRO_5040929815" evidence="3">
    <location>
        <begin position="20"/>
        <end position="134"/>
    </location>
</feature>
<feature type="signal peptide" evidence="3">
    <location>
        <begin position="1"/>
        <end position="19"/>
    </location>
</feature>
<name>A0A9W2XQC4_BETSP</name>
<keyword evidence="6" id="KW-0593">Phospholipase A2 inhibitor</keyword>
<accession>A0A9W2XQC4</accession>
<dbReference type="InterPro" id="IPR050918">
    <property type="entry name" value="CNF-like_PLA2_Inhibitor"/>
</dbReference>
<keyword evidence="2" id="KW-0964">Secreted</keyword>
<proteinExistence type="predicted"/>
<evidence type="ECO:0000259" key="4">
    <source>
        <dbReference type="Pfam" id="PF00021"/>
    </source>
</evidence>
<evidence type="ECO:0000313" key="5">
    <source>
        <dbReference type="Proteomes" id="UP000515150"/>
    </source>
</evidence>
<dbReference type="InterPro" id="IPR045860">
    <property type="entry name" value="Snake_toxin-like_sf"/>
</dbReference>
<keyword evidence="5" id="KW-1185">Reference proteome</keyword>
<dbReference type="PANTHER" id="PTHR20914">
    <property type="entry name" value="LY6/PLAUR DOMAIN-CONTAINING PROTEIN 8"/>
    <property type="match status" value="1"/>
</dbReference>
<dbReference type="RefSeq" id="XP_055364206.1">
    <property type="nucleotide sequence ID" value="XM_055508231.1"/>
</dbReference>
<dbReference type="SUPFAM" id="SSF57302">
    <property type="entry name" value="Snake toxin-like"/>
    <property type="match status" value="1"/>
</dbReference>
<organism evidence="5 6">
    <name type="scientific">Betta splendens</name>
    <name type="common">Siamese fighting fish</name>
    <dbReference type="NCBI Taxonomy" id="158456"/>
    <lineage>
        <taxon>Eukaryota</taxon>
        <taxon>Metazoa</taxon>
        <taxon>Chordata</taxon>
        <taxon>Craniata</taxon>
        <taxon>Vertebrata</taxon>
        <taxon>Euteleostomi</taxon>
        <taxon>Actinopterygii</taxon>
        <taxon>Neopterygii</taxon>
        <taxon>Teleostei</taxon>
        <taxon>Neoteleostei</taxon>
        <taxon>Acanthomorphata</taxon>
        <taxon>Anabantaria</taxon>
        <taxon>Anabantiformes</taxon>
        <taxon>Anabantoidei</taxon>
        <taxon>Osphronemidae</taxon>
        <taxon>Betta</taxon>
    </lineage>
</organism>
<evidence type="ECO:0000256" key="2">
    <source>
        <dbReference type="ARBA" id="ARBA00022525"/>
    </source>
</evidence>
<feature type="domain" description="UPAR/Ly6" evidence="4">
    <location>
        <begin position="19"/>
        <end position="103"/>
    </location>
</feature>
<dbReference type="GO" id="GO:0019834">
    <property type="term" value="F:phospholipase A2 inhibitor activity"/>
    <property type="evidence" value="ECO:0007669"/>
    <property type="project" value="UniProtKB-KW"/>
</dbReference>
<dbReference type="InterPro" id="IPR016054">
    <property type="entry name" value="LY6_UPA_recep-like"/>
</dbReference>
<dbReference type="GeneID" id="114854756"/>
<dbReference type="AlphaFoldDB" id="A0A9W2XQC4"/>
<reference evidence="6" key="1">
    <citation type="submission" date="2025-08" db="UniProtKB">
        <authorList>
            <consortium name="RefSeq"/>
        </authorList>
    </citation>
    <scope>IDENTIFICATION</scope>
</reference>
<evidence type="ECO:0000313" key="6">
    <source>
        <dbReference type="RefSeq" id="XP_055364206.1"/>
    </source>
</evidence>
<comment type="subcellular location">
    <subcellularLocation>
        <location evidence="1">Secreted</location>
    </subcellularLocation>
</comment>
<dbReference type="PANTHER" id="PTHR20914:SF9">
    <property type="entry name" value="COILED, ISOFORM A"/>
    <property type="match status" value="1"/>
</dbReference>
<sequence length="134" mass="14191">MKMILPLTLMVTLFSTAGALKCETCTNTQCSSTAPVTCTSETMCVTASIQATSSGTTVPQIFKACASSSLCPAAGTQTFSLDLRASSAVASAHCCNTDNCNSATLPFKYTRAFRFKIQKTLLQPDPSAYMLLFC</sequence>
<dbReference type="KEGG" id="bspl:114854756"/>
<dbReference type="GO" id="GO:0005576">
    <property type="term" value="C:extracellular region"/>
    <property type="evidence" value="ECO:0007669"/>
    <property type="project" value="UniProtKB-SubCell"/>
</dbReference>
<dbReference type="OrthoDB" id="8882827at2759"/>
<protein>
    <submittedName>
        <fullName evidence="6">Phospholipase A2 inhibitor and Ly6/PLAUR domain-containing protein-like</fullName>
    </submittedName>
</protein>
<dbReference type="Gene3D" id="2.10.60.10">
    <property type="entry name" value="CD59"/>
    <property type="match status" value="1"/>
</dbReference>
<dbReference type="Proteomes" id="UP000515150">
    <property type="component" value="Chromosome 4"/>
</dbReference>
<evidence type="ECO:0000256" key="3">
    <source>
        <dbReference type="SAM" id="SignalP"/>
    </source>
</evidence>